<gene>
    <name evidence="1" type="ORF">RHMOL_Rhmol01G0293800</name>
</gene>
<proteinExistence type="predicted"/>
<dbReference type="Proteomes" id="UP001062846">
    <property type="component" value="Chromosome 1"/>
</dbReference>
<reference evidence="1" key="1">
    <citation type="submission" date="2022-02" db="EMBL/GenBank/DDBJ databases">
        <title>Plant Genome Project.</title>
        <authorList>
            <person name="Zhang R.-G."/>
        </authorList>
    </citation>
    <scope>NUCLEOTIDE SEQUENCE</scope>
    <source>
        <strain evidence="1">AT1</strain>
    </source>
</reference>
<accession>A0ACC0QA88</accession>
<keyword evidence="2" id="KW-1185">Reference proteome</keyword>
<sequence length="229" mass="24593">MEACEAVETGCLGVVSNDPCAIVSSSCAATKSKIDSCVPASGSGSSSRIVRSEEPSKKLKSCGGGLFRHRPKKVIMGRDFLLVSRCCLRDSDTTFRFFHMASLSAMEVKLQESSLIVSQPCSLDGHVSQEVCVDVLEGDTPLVGVPDLPSPSYMEVVEEIPSSPSSCVTDSSASDHHKLSVEDSSSDGVEDGFQDSALVPRNLRARRVVALWHYRMEDCDSAFVRHSGT</sequence>
<protein>
    <submittedName>
        <fullName evidence="1">Uncharacterized protein</fullName>
    </submittedName>
</protein>
<evidence type="ECO:0000313" key="1">
    <source>
        <dbReference type="EMBL" id="KAI8573653.1"/>
    </source>
</evidence>
<comment type="caution">
    <text evidence="1">The sequence shown here is derived from an EMBL/GenBank/DDBJ whole genome shotgun (WGS) entry which is preliminary data.</text>
</comment>
<organism evidence="1 2">
    <name type="scientific">Rhododendron molle</name>
    <name type="common">Chinese azalea</name>
    <name type="synonym">Azalea mollis</name>
    <dbReference type="NCBI Taxonomy" id="49168"/>
    <lineage>
        <taxon>Eukaryota</taxon>
        <taxon>Viridiplantae</taxon>
        <taxon>Streptophyta</taxon>
        <taxon>Embryophyta</taxon>
        <taxon>Tracheophyta</taxon>
        <taxon>Spermatophyta</taxon>
        <taxon>Magnoliopsida</taxon>
        <taxon>eudicotyledons</taxon>
        <taxon>Gunneridae</taxon>
        <taxon>Pentapetalae</taxon>
        <taxon>asterids</taxon>
        <taxon>Ericales</taxon>
        <taxon>Ericaceae</taxon>
        <taxon>Ericoideae</taxon>
        <taxon>Rhodoreae</taxon>
        <taxon>Rhododendron</taxon>
    </lineage>
</organism>
<evidence type="ECO:0000313" key="2">
    <source>
        <dbReference type="Proteomes" id="UP001062846"/>
    </source>
</evidence>
<dbReference type="EMBL" id="CM046388">
    <property type="protein sequence ID" value="KAI8573653.1"/>
    <property type="molecule type" value="Genomic_DNA"/>
</dbReference>
<name>A0ACC0QA88_RHOML</name>